<evidence type="ECO:0000313" key="16">
    <source>
        <dbReference type="Proteomes" id="UP000069135"/>
    </source>
</evidence>
<dbReference type="PROSITE" id="PS50862">
    <property type="entry name" value="AA_TRNA_LIGASE_II"/>
    <property type="match status" value="1"/>
</dbReference>
<dbReference type="AlphaFoldDB" id="A0A0S1SME4"/>
<dbReference type="PATRIC" id="fig|1735161.3.peg.212"/>
<dbReference type="InterPro" id="IPR004529">
    <property type="entry name" value="Phe-tRNA-synth_IIc_asu"/>
</dbReference>
<name>A0A0S1SME4_9BACT</name>
<reference evidence="15 16" key="2">
    <citation type="journal article" date="2016" name="PeerJ">
        <title>Analysis of five complete genome sequences for members of the class Peribacteria in the recently recognized Peregrinibacteria bacterial phylum.</title>
        <authorList>
            <person name="Anantharaman K."/>
            <person name="Brown C.T."/>
            <person name="Burstein D."/>
            <person name="Castelle C.J."/>
            <person name="Probst A.J."/>
            <person name="Thomas B.C."/>
            <person name="Williams K.H."/>
            <person name="Banfield J.F."/>
        </authorList>
    </citation>
    <scope>NUCLEOTIDE SEQUENCE [LARGE SCALE GENOMIC DNA]</scope>
    <source>
        <strain evidence="15">RIFOXYD1_FULL_PER-ii_59_16</strain>
    </source>
</reference>
<dbReference type="GO" id="GO:0005737">
    <property type="term" value="C:cytoplasm"/>
    <property type="evidence" value="ECO:0007669"/>
    <property type="project" value="UniProtKB-SubCell"/>
</dbReference>
<evidence type="ECO:0000313" key="15">
    <source>
        <dbReference type="EMBL" id="ALM12912.1"/>
    </source>
</evidence>
<dbReference type="Gene3D" id="3.30.930.10">
    <property type="entry name" value="Bira Bifunctional Protein, Domain 2"/>
    <property type="match status" value="1"/>
</dbReference>
<dbReference type="GO" id="GO:0000049">
    <property type="term" value="F:tRNA binding"/>
    <property type="evidence" value="ECO:0007669"/>
    <property type="project" value="InterPro"/>
</dbReference>
<dbReference type="InterPro" id="IPR002319">
    <property type="entry name" value="Phenylalanyl-tRNA_Synthase"/>
</dbReference>
<comment type="similarity">
    <text evidence="2 13">Belongs to the class-II aminoacyl-tRNA synthetase family. Phe-tRNA synthetase alpha subunit type 1 subfamily.</text>
</comment>
<keyword evidence="10 13" id="KW-0648">Protein biosynthesis</keyword>
<dbReference type="EMBL" id="CP013065">
    <property type="protein sequence ID" value="ALM12912.1"/>
    <property type="molecule type" value="Genomic_DNA"/>
</dbReference>
<evidence type="ECO:0000256" key="5">
    <source>
        <dbReference type="ARBA" id="ARBA00022598"/>
    </source>
</evidence>
<dbReference type="PANTHER" id="PTHR11538:SF41">
    <property type="entry name" value="PHENYLALANINE--TRNA LIGASE, MITOCHONDRIAL"/>
    <property type="match status" value="1"/>
</dbReference>
<dbReference type="KEGG" id="prf:PeribacterA2_0211"/>
<evidence type="ECO:0000256" key="9">
    <source>
        <dbReference type="ARBA" id="ARBA00022842"/>
    </source>
</evidence>
<evidence type="ECO:0000256" key="12">
    <source>
        <dbReference type="ARBA" id="ARBA00049255"/>
    </source>
</evidence>
<evidence type="ECO:0000256" key="8">
    <source>
        <dbReference type="ARBA" id="ARBA00022840"/>
    </source>
</evidence>
<dbReference type="SUPFAM" id="SSF46589">
    <property type="entry name" value="tRNA-binding arm"/>
    <property type="match status" value="1"/>
</dbReference>
<keyword evidence="4 13" id="KW-0963">Cytoplasm</keyword>
<dbReference type="GO" id="GO:0004826">
    <property type="term" value="F:phenylalanine-tRNA ligase activity"/>
    <property type="evidence" value="ECO:0007669"/>
    <property type="project" value="UniProtKB-UniRule"/>
</dbReference>
<dbReference type="InterPro" id="IPR006195">
    <property type="entry name" value="aa-tRNA-synth_II"/>
</dbReference>
<dbReference type="InterPro" id="IPR045864">
    <property type="entry name" value="aa-tRNA-synth_II/BPL/LPL"/>
</dbReference>
<feature type="domain" description="Aminoacyl-transfer RNA synthetases class-II family profile" evidence="14">
    <location>
        <begin position="117"/>
        <end position="338"/>
    </location>
</feature>
<evidence type="ECO:0000256" key="3">
    <source>
        <dbReference type="ARBA" id="ARBA00011209"/>
    </source>
</evidence>
<dbReference type="Pfam" id="PF01409">
    <property type="entry name" value="tRNA-synt_2d"/>
    <property type="match status" value="1"/>
</dbReference>
<accession>A0A0S1SHD6</accession>
<dbReference type="GO" id="GO:0006432">
    <property type="term" value="P:phenylalanyl-tRNA aminoacylation"/>
    <property type="evidence" value="ECO:0007669"/>
    <property type="project" value="UniProtKB-UniRule"/>
</dbReference>
<dbReference type="CDD" id="cd00496">
    <property type="entry name" value="PheRS_alpha_core"/>
    <property type="match status" value="1"/>
</dbReference>
<evidence type="ECO:0000256" key="10">
    <source>
        <dbReference type="ARBA" id="ARBA00022917"/>
    </source>
</evidence>
<dbReference type="Proteomes" id="UP000069135">
    <property type="component" value="Chromosome"/>
</dbReference>
<dbReference type="NCBIfam" id="TIGR00468">
    <property type="entry name" value="pheS"/>
    <property type="match status" value="1"/>
</dbReference>
<accession>A0A0S1ST93</accession>
<dbReference type="SUPFAM" id="SSF55681">
    <property type="entry name" value="Class II aaRS and biotin synthetases"/>
    <property type="match status" value="1"/>
</dbReference>
<keyword evidence="7 13" id="KW-0547">Nucleotide-binding</keyword>
<evidence type="ECO:0000256" key="1">
    <source>
        <dbReference type="ARBA" id="ARBA00004496"/>
    </source>
</evidence>
<keyword evidence="9 13" id="KW-0460">Magnesium</keyword>
<dbReference type="InterPro" id="IPR022911">
    <property type="entry name" value="Phe_tRNA_ligase_alpha1_bac"/>
</dbReference>
<dbReference type="InterPro" id="IPR010978">
    <property type="entry name" value="tRNA-bd_arm"/>
</dbReference>
<dbReference type="HAMAP" id="MF_00281">
    <property type="entry name" value="Phe_tRNA_synth_alpha1"/>
    <property type="match status" value="1"/>
</dbReference>
<evidence type="ECO:0000256" key="11">
    <source>
        <dbReference type="ARBA" id="ARBA00023146"/>
    </source>
</evidence>
<comment type="catalytic activity">
    <reaction evidence="12 13">
        <text>tRNA(Phe) + L-phenylalanine + ATP = L-phenylalanyl-tRNA(Phe) + AMP + diphosphate + H(+)</text>
        <dbReference type="Rhea" id="RHEA:19413"/>
        <dbReference type="Rhea" id="RHEA-COMP:9668"/>
        <dbReference type="Rhea" id="RHEA-COMP:9699"/>
        <dbReference type="ChEBI" id="CHEBI:15378"/>
        <dbReference type="ChEBI" id="CHEBI:30616"/>
        <dbReference type="ChEBI" id="CHEBI:33019"/>
        <dbReference type="ChEBI" id="CHEBI:58095"/>
        <dbReference type="ChEBI" id="CHEBI:78442"/>
        <dbReference type="ChEBI" id="CHEBI:78531"/>
        <dbReference type="ChEBI" id="CHEBI:456215"/>
        <dbReference type="EC" id="6.1.1.20"/>
    </reaction>
</comment>
<evidence type="ECO:0000256" key="6">
    <source>
        <dbReference type="ARBA" id="ARBA00022723"/>
    </source>
</evidence>
<comment type="cofactor">
    <cofactor evidence="13">
        <name>Mg(2+)</name>
        <dbReference type="ChEBI" id="CHEBI:18420"/>
    </cofactor>
    <text evidence="13">Binds 2 magnesium ions per tetramer.</text>
</comment>
<sequence length="339" mass="39128">MTDQKTDWESFDGRLRAAKTAEELAAVEQELFGRKAGAMTLALKGLHEIPADDRKKAAAELNTWKRAFEELIQLRRKELAVPSQESLKTSDRIDVTLELPQRERGHLHLIPEFIRQVEEVFGRMGFDIATGPEVETEEFNFNLLNIPRDHPARDAQDTFWIKTKNPEDRLLLRTQTSPMQIRYMQSHKPPLRVIAPGKVYRKDSDATHSPMFHQFEGLMIGRDVTLANMKAVMITAIRELISPKAEFRFRTGFFPFVEPGLEVDMRWQGDEEDSREGKWLEVVGCGMVHPNVLRNCGIDPKQYQGFAFGFGVERMIMIKHQIPDLRAFFAGDLRFLRQF</sequence>
<accession>A0A0S1SLT9</accession>
<protein>
    <recommendedName>
        <fullName evidence="13">Phenylalanine--tRNA ligase alpha subunit</fullName>
        <ecNumber evidence="13">6.1.1.20</ecNumber>
    </recommendedName>
    <alternativeName>
        <fullName evidence="13">Phenylalanyl-tRNA synthetase alpha subunit</fullName>
        <shortName evidence="13">PheRS</shortName>
    </alternativeName>
</protein>
<evidence type="ECO:0000259" key="14">
    <source>
        <dbReference type="PROSITE" id="PS50862"/>
    </source>
</evidence>
<accession>A0A0S1SME4</accession>
<dbReference type="Pfam" id="PF02912">
    <property type="entry name" value="Phe_tRNA-synt_N"/>
    <property type="match status" value="1"/>
</dbReference>
<evidence type="ECO:0000256" key="2">
    <source>
        <dbReference type="ARBA" id="ARBA00010207"/>
    </source>
</evidence>
<keyword evidence="8 13" id="KW-0067">ATP-binding</keyword>
<gene>
    <name evidence="13" type="primary">pheS</name>
    <name evidence="15" type="ORF">PeribacterD1_0211</name>
</gene>
<keyword evidence="6 13" id="KW-0479">Metal-binding</keyword>
<proteinExistence type="inferred from homology"/>
<comment type="subunit">
    <text evidence="3 13">Tetramer of two alpha and two beta subunits.</text>
</comment>
<dbReference type="GO" id="GO:0005524">
    <property type="term" value="F:ATP binding"/>
    <property type="evidence" value="ECO:0007669"/>
    <property type="project" value="UniProtKB-UniRule"/>
</dbReference>
<accession>A0A0S1SXC2</accession>
<keyword evidence="11 13" id="KW-0030">Aminoacyl-tRNA synthetase</keyword>
<dbReference type="GO" id="GO:0000287">
    <property type="term" value="F:magnesium ion binding"/>
    <property type="evidence" value="ECO:0007669"/>
    <property type="project" value="UniProtKB-UniRule"/>
</dbReference>
<organism evidence="15 16">
    <name type="scientific">Candidatus Peribacter riflensis</name>
    <dbReference type="NCBI Taxonomy" id="1735162"/>
    <lineage>
        <taxon>Bacteria</taxon>
        <taxon>Candidatus Peregrinibacteriota</taxon>
        <taxon>Candidatus Peribacteria</taxon>
        <taxon>Candidatus Peribacterales</taxon>
        <taxon>Candidatus Peribacteraceae</taxon>
        <taxon>Candidatus Peribacter</taxon>
    </lineage>
</organism>
<evidence type="ECO:0000256" key="4">
    <source>
        <dbReference type="ARBA" id="ARBA00022490"/>
    </source>
</evidence>
<comment type="subcellular location">
    <subcellularLocation>
        <location evidence="1 13">Cytoplasm</location>
    </subcellularLocation>
</comment>
<dbReference type="PANTHER" id="PTHR11538">
    <property type="entry name" value="PHENYLALANYL-TRNA SYNTHETASE"/>
    <property type="match status" value="1"/>
</dbReference>
<reference evidence="16" key="1">
    <citation type="submission" date="2015-10" db="EMBL/GenBank/DDBJ databases">
        <title>Analysis of five complete genome sequences for members of the class Peribacteria in the recently recognized Peregrinibacteria bacterial phylum.</title>
        <authorList>
            <person name="Anantharaman K."/>
            <person name="Brown C.T."/>
            <person name="Burstein D."/>
            <person name="Castelle C.J."/>
            <person name="Probst A.J."/>
            <person name="Thomas B.C."/>
            <person name="Williams K.H."/>
            <person name="Banfield J.F."/>
        </authorList>
    </citation>
    <scope>NUCLEOTIDE SEQUENCE [LARGE SCALE GENOMIC DNA]</scope>
</reference>
<evidence type="ECO:0000256" key="13">
    <source>
        <dbReference type="HAMAP-Rule" id="MF_00281"/>
    </source>
</evidence>
<dbReference type="EC" id="6.1.1.20" evidence="13"/>
<feature type="binding site" evidence="13">
    <location>
        <position position="258"/>
    </location>
    <ligand>
        <name>Mg(2+)</name>
        <dbReference type="ChEBI" id="CHEBI:18420"/>
        <note>shared with beta subunit</note>
    </ligand>
</feature>
<keyword evidence="5 13" id="KW-0436">Ligase</keyword>
<dbReference type="STRING" id="1735162.PeribacterB2_0211"/>
<dbReference type="InterPro" id="IPR004188">
    <property type="entry name" value="Phe-tRNA_ligase_II_N"/>
</dbReference>
<evidence type="ECO:0000256" key="7">
    <source>
        <dbReference type="ARBA" id="ARBA00022741"/>
    </source>
</evidence>